<protein>
    <recommendedName>
        <fullName evidence="4">Transmembrane protein</fullName>
    </recommendedName>
</protein>
<dbReference type="OrthoDB" id="78936at2759"/>
<evidence type="ECO:0008006" key="4">
    <source>
        <dbReference type="Google" id="ProtNLM"/>
    </source>
</evidence>
<reference evidence="2 3" key="1">
    <citation type="journal article" date="2014" name="Genome Biol. Evol.">
        <title>The secreted proteins of Achlya hypogyna and Thraustotheca clavata identify the ancestral oomycete secretome and reveal gene acquisitions by horizontal gene transfer.</title>
        <authorList>
            <person name="Misner I."/>
            <person name="Blouin N."/>
            <person name="Leonard G."/>
            <person name="Richards T.A."/>
            <person name="Lane C.E."/>
        </authorList>
    </citation>
    <scope>NUCLEOTIDE SEQUENCE [LARGE SCALE GENOMIC DNA]</scope>
    <source>
        <strain evidence="2 3">ATCC 48635</strain>
    </source>
</reference>
<dbReference type="EMBL" id="JNBR01000549">
    <property type="protein sequence ID" value="OQR91214.1"/>
    <property type="molecule type" value="Genomic_DNA"/>
</dbReference>
<feature type="non-terminal residue" evidence="2">
    <location>
        <position position="953"/>
    </location>
</feature>
<feature type="transmembrane region" description="Helical" evidence="1">
    <location>
        <begin position="33"/>
        <end position="54"/>
    </location>
</feature>
<proteinExistence type="predicted"/>
<dbReference type="Proteomes" id="UP000243579">
    <property type="component" value="Unassembled WGS sequence"/>
</dbReference>
<dbReference type="AlphaFoldDB" id="A0A1V9YZH4"/>
<feature type="transmembrane region" description="Helical" evidence="1">
    <location>
        <begin position="686"/>
        <end position="710"/>
    </location>
</feature>
<keyword evidence="1" id="KW-0472">Membrane</keyword>
<feature type="transmembrane region" description="Helical" evidence="1">
    <location>
        <begin position="657"/>
        <end position="680"/>
    </location>
</feature>
<evidence type="ECO:0000313" key="2">
    <source>
        <dbReference type="EMBL" id="OQR91214.1"/>
    </source>
</evidence>
<feature type="transmembrane region" description="Helical" evidence="1">
    <location>
        <begin position="774"/>
        <end position="792"/>
    </location>
</feature>
<gene>
    <name evidence="2" type="ORF">ACHHYP_04881</name>
</gene>
<feature type="transmembrane region" description="Helical" evidence="1">
    <location>
        <begin position="717"/>
        <end position="737"/>
    </location>
</feature>
<feature type="transmembrane region" description="Helical" evidence="1">
    <location>
        <begin position="597"/>
        <end position="623"/>
    </location>
</feature>
<keyword evidence="3" id="KW-1185">Reference proteome</keyword>
<feature type="transmembrane region" description="Helical" evidence="1">
    <location>
        <begin position="918"/>
        <end position="940"/>
    </location>
</feature>
<organism evidence="2 3">
    <name type="scientific">Achlya hypogyna</name>
    <name type="common">Oomycete</name>
    <name type="synonym">Protoachlya hypogyna</name>
    <dbReference type="NCBI Taxonomy" id="1202772"/>
    <lineage>
        <taxon>Eukaryota</taxon>
        <taxon>Sar</taxon>
        <taxon>Stramenopiles</taxon>
        <taxon>Oomycota</taxon>
        <taxon>Saprolegniomycetes</taxon>
        <taxon>Saprolegniales</taxon>
        <taxon>Achlyaceae</taxon>
        <taxon>Achlya</taxon>
    </lineage>
</organism>
<name>A0A1V9YZH4_ACHHY</name>
<sequence>MLGVQIVPGPQAPSAVEWVHGNRASRLLAASGVVYAVASVALSVVSVALLSTYMSNNLFWPAFKADGVHRALIDLYTKVLATAGPSAGVTIDLLSPATVLPGTYAPPMPTPLVVYPTYPRTVLYTELTTLEVAVVGIREVERKDIAMMVTQYCWLDFERRWELAHTRRRQARCAASYTKNAAVYLEAVLRNIDYPGWLELYATTFHDTIMVAVAATKNGLQWLTGMAQHTWAPVEVEVALWATVCDRFALQWTNLRQVAVTETITIENSLGFTATVHIKTIPPVNRYAIWSSISMYGALENDIGNFFLGPNATLVLNSPTWFGYSLPAAVEMYNVPYPLNAINQALHDQLGPLGTIDLRMLRPPDSLRDFVTSFERHVAEVKRTTASFAAVLDAVGAGNLHPTPSAWQKPELVFFGGNPMCAFGAPYSFVQESFGFDDTCAAQRPYTISWTSTSALFALSIEDNSWDPCMSSGLSPGEVTMCTQLLASAKNAYALLPTFNGSSTSVAQDVEAVALATLQFVANEQHIGSISVESQLVLPPLTSWRLFGWMAIYEWALGQREAVAFEGDSATFHLLSYRYEAHLQHAEALDVGQSSALYVWAASAYVTIGLCVALVAVLGNVLAHGYTARTGRNWFAFNRIASSAWVGRPVLFVRATAAILCLSTAPVSVGVLTTGGSAFASTPRSLAASCLLAGESLWLSYVLNELLLYVSGPAIRLYVRYTTVAAFLIVLMIDVIWPPQVVATVGRQCIVVQMDFKVICTSGTVRIGHVDRVLLLWVVHAATVMVSLVLCLRATPDTASQLSTILRGSQLRFADLGSTAEGQTTIDWTSLVMGGLLPFHHQGSLYLFDVTLWRLLRASAFSIKESTTAQLLTLPAWQPAPFKESRLLKHASSTFTMDKSHLLFFLNVTLRKRYVRTLWIVTGFAYVVGSLVSNVVYMTVTSRLTLANDLYWG</sequence>
<accession>A0A1V9YZH4</accession>
<evidence type="ECO:0000313" key="3">
    <source>
        <dbReference type="Proteomes" id="UP000243579"/>
    </source>
</evidence>
<keyword evidence="1" id="KW-0812">Transmembrane</keyword>
<evidence type="ECO:0000256" key="1">
    <source>
        <dbReference type="SAM" id="Phobius"/>
    </source>
</evidence>
<comment type="caution">
    <text evidence="2">The sequence shown here is derived from an EMBL/GenBank/DDBJ whole genome shotgun (WGS) entry which is preliminary data.</text>
</comment>
<keyword evidence="1" id="KW-1133">Transmembrane helix</keyword>